<organism evidence="6 7">
    <name type="scientific">Buttiauxella selenatireducens</name>
    <dbReference type="NCBI Taxonomy" id="3073902"/>
    <lineage>
        <taxon>Bacteria</taxon>
        <taxon>Pseudomonadati</taxon>
        <taxon>Pseudomonadota</taxon>
        <taxon>Gammaproteobacteria</taxon>
        <taxon>Enterobacterales</taxon>
        <taxon>Enterobacteriaceae</taxon>
        <taxon>Buttiauxella</taxon>
    </lineage>
</organism>
<dbReference type="SUPFAM" id="SSF69279">
    <property type="entry name" value="Phage tail proteins"/>
    <property type="match status" value="2"/>
</dbReference>
<dbReference type="InterPro" id="IPR006531">
    <property type="entry name" value="Gp5/Vgr_OB"/>
</dbReference>
<evidence type="ECO:0000259" key="3">
    <source>
        <dbReference type="Pfam" id="PF04717"/>
    </source>
</evidence>
<evidence type="ECO:0000256" key="2">
    <source>
        <dbReference type="SAM" id="MobiDB-lite"/>
    </source>
</evidence>
<dbReference type="InterPro" id="IPR037026">
    <property type="entry name" value="Vgr_OB-fold_dom_sf"/>
</dbReference>
<dbReference type="Gene3D" id="4.10.220.110">
    <property type="match status" value="1"/>
</dbReference>
<feature type="region of interest" description="Disordered" evidence="2">
    <location>
        <begin position="872"/>
        <end position="895"/>
    </location>
</feature>
<keyword evidence="7" id="KW-1185">Reference proteome</keyword>
<dbReference type="Gene3D" id="2.30.110.50">
    <property type="match status" value="1"/>
</dbReference>
<evidence type="ECO:0000313" key="7">
    <source>
        <dbReference type="Proteomes" id="UP001246690"/>
    </source>
</evidence>
<dbReference type="RefSeq" id="WP_309874532.1">
    <property type="nucleotide sequence ID" value="NZ_CP133838.1"/>
</dbReference>
<dbReference type="NCBIfam" id="TIGR01646">
    <property type="entry name" value="vgr_GE"/>
    <property type="match status" value="1"/>
</dbReference>
<dbReference type="InterPro" id="IPR028244">
    <property type="entry name" value="T6SS_Rhs_Vgr_dom"/>
</dbReference>
<feature type="domain" description="DUF2345" evidence="4">
    <location>
        <begin position="617"/>
        <end position="765"/>
    </location>
</feature>
<proteinExistence type="inferred from homology"/>
<dbReference type="Gene3D" id="2.40.50.230">
    <property type="entry name" value="Gp5 N-terminal domain"/>
    <property type="match status" value="1"/>
</dbReference>
<evidence type="ECO:0000259" key="4">
    <source>
        <dbReference type="Pfam" id="PF10106"/>
    </source>
</evidence>
<evidence type="ECO:0000256" key="1">
    <source>
        <dbReference type="ARBA" id="ARBA00005558"/>
    </source>
</evidence>
<protein>
    <submittedName>
        <fullName evidence="6">Type VI secretion system tip protein VgrG</fullName>
    </submittedName>
</protein>
<dbReference type="Pfam" id="PF04717">
    <property type="entry name" value="Phage_base_V"/>
    <property type="match status" value="1"/>
</dbReference>
<feature type="domain" description="Putative type VI secretion system Rhs element associated Vgr" evidence="5">
    <location>
        <begin position="498"/>
        <end position="599"/>
    </location>
</feature>
<dbReference type="Pfam" id="PF13296">
    <property type="entry name" value="T6SS_Vgr"/>
    <property type="match status" value="1"/>
</dbReference>
<reference evidence="6 7" key="1">
    <citation type="submission" date="2023-09" db="EMBL/GenBank/DDBJ databases">
        <title>Buttiauxella selenatireducens sp. nov., isolated from the rhizosphere of Cardamine hupingshanesis.</title>
        <authorList>
            <person name="Zhang S."/>
            <person name="Xu Z."/>
            <person name="Wang H."/>
            <person name="Guo Y."/>
        </authorList>
    </citation>
    <scope>NUCLEOTIDE SEQUENCE [LARGE SCALE GENOMIC DNA]</scope>
    <source>
        <strain evidence="6 7">R73</strain>
    </source>
</reference>
<dbReference type="InterPro" id="IPR006533">
    <property type="entry name" value="T6SS_Vgr_RhsGE"/>
</dbReference>
<evidence type="ECO:0000259" key="5">
    <source>
        <dbReference type="Pfam" id="PF13296"/>
    </source>
</evidence>
<gene>
    <name evidence="6" type="primary">vgrG</name>
    <name evidence="6" type="ORF">RHD99_13770</name>
</gene>
<dbReference type="EMBL" id="CP133838">
    <property type="protein sequence ID" value="WMY72549.1"/>
    <property type="molecule type" value="Genomic_DNA"/>
</dbReference>
<feature type="domain" description="Gp5/Type VI secretion system Vgr protein OB-fold" evidence="3">
    <location>
        <begin position="410"/>
        <end position="478"/>
    </location>
</feature>
<dbReference type="SUPFAM" id="SSF69255">
    <property type="entry name" value="gp5 N-terminal domain-like"/>
    <property type="match status" value="1"/>
</dbReference>
<sequence>MIDNLKDVAASLLTNTLNRYHLDIPSCTSALDVEEFSGNEGLSATYRYSVIFTSADKDIDATQLLRKNASLTMGTGTLQSLVDQKVVHGVITGFRRISGSADEAKYQITLEPFFALLSKQFRTHRFFVNKSVPDVVAQILDEHGFKGWEYEFTLKQTYPKREQINQYQESDLAFIERLLSEVGIFYFFTLQPDTQTEVVHFGDKQSAWEFGKTLPLNSPSRMSDSGVESVWGINVHHNVVEASVTAKDYNYREAQKILQSAKADVTRGDGDGITYGEVYHYKPRHLDTGSKSEPTAETANFLARLDHERFLSKQIQVTGVANDANLSPGQVLTIVETAIVPTLPTVLDNGIVITGMHFSASRKTALVAQWSAIPFSETLCWRPALKPRPKVSGTMMARVTSAKANDIYAWQDASGLYRVKFDADQDDKAQGQESMPVRLAKPYGGDVYGIHFPLIQGTEVAIAFHDGDPDRPYIAHALHDSRHVDHVTEKNNTRNVIRTPALNKIRLEDKRGEEHIKLSTEYGGKTQLNLGHNVDAERAMRGEGAELRTDKWLSIRGGAGVFITADTQSSASGMMLGMKEAITQLESALSIAKSLSSAAETAEALPSDTGSQQMLNEALKELVKAGIVLNAPQGVSISSPQAVRLASGSASVGIMSQQNTDISAMKRFTVAAGEAISMLARKTGMKLFAAKGKVEIQAQDDGLDVIAKKDITVTSVEGRVEITAATELVINCGGGYIKLSDGNIEIADPQNILFKSANWQKMGPASLNPSMPPMPNGEMFVANPNVAPQPLRISVPQAPNAPDSSWAGMPYTLYADGALFQKGVLDKTGHLDIEHQTTTKHYRMEMANGINYQIPVVSVYRNAEQGEMANRGLQNHTSDTSPDVNQPASHTEHRNLYDELLKGLSDKEES</sequence>
<dbReference type="Pfam" id="PF10106">
    <property type="entry name" value="DUF2345"/>
    <property type="match status" value="1"/>
</dbReference>
<dbReference type="Proteomes" id="UP001246690">
    <property type="component" value="Chromosome"/>
</dbReference>
<dbReference type="Gene3D" id="3.55.50.10">
    <property type="entry name" value="Baseplate protein-like domains"/>
    <property type="match status" value="1"/>
</dbReference>
<dbReference type="InterPro" id="IPR017847">
    <property type="entry name" value="T6SS_RhsGE_Vgr_subset"/>
</dbReference>
<dbReference type="NCBIfam" id="TIGR03361">
    <property type="entry name" value="VI_Rhs_Vgr"/>
    <property type="match status" value="1"/>
</dbReference>
<feature type="compositionally biased region" description="Polar residues" evidence="2">
    <location>
        <begin position="872"/>
        <end position="889"/>
    </location>
</feature>
<dbReference type="Pfam" id="PF05954">
    <property type="entry name" value="Phage_GPD"/>
    <property type="match status" value="1"/>
</dbReference>
<evidence type="ECO:0000313" key="6">
    <source>
        <dbReference type="EMBL" id="WMY72549.1"/>
    </source>
</evidence>
<dbReference type="InterPro" id="IPR018769">
    <property type="entry name" value="VgrG2_DUF2345"/>
</dbReference>
<accession>A0ABY9S5D6</accession>
<comment type="similarity">
    <text evidence="1">Belongs to the VgrG protein family.</text>
</comment>
<name>A0ABY9S5D6_9ENTR</name>